<evidence type="ECO:0000313" key="2">
    <source>
        <dbReference type="EMBL" id="MBE8723141.1"/>
    </source>
</evidence>
<organism evidence="2 3">
    <name type="scientific">Sphingobacterium pedocola</name>
    <dbReference type="NCBI Taxonomy" id="2082722"/>
    <lineage>
        <taxon>Bacteria</taxon>
        <taxon>Pseudomonadati</taxon>
        <taxon>Bacteroidota</taxon>
        <taxon>Sphingobacteriia</taxon>
        <taxon>Sphingobacteriales</taxon>
        <taxon>Sphingobacteriaceae</taxon>
        <taxon>Sphingobacterium</taxon>
    </lineage>
</organism>
<dbReference type="RefSeq" id="WP_196941291.1">
    <property type="nucleotide sequence ID" value="NZ_MU158693.1"/>
</dbReference>
<evidence type="ECO:0000256" key="1">
    <source>
        <dbReference type="SAM" id="SignalP"/>
    </source>
</evidence>
<keyword evidence="1" id="KW-0732">Signal</keyword>
<evidence type="ECO:0000313" key="3">
    <source>
        <dbReference type="Proteomes" id="UP000618319"/>
    </source>
</evidence>
<feature type="signal peptide" evidence="1">
    <location>
        <begin position="1"/>
        <end position="21"/>
    </location>
</feature>
<protein>
    <recommendedName>
        <fullName evidence="4">Membrane or secreted protein</fullName>
    </recommendedName>
</protein>
<evidence type="ECO:0008006" key="4">
    <source>
        <dbReference type="Google" id="ProtNLM"/>
    </source>
</evidence>
<accession>A0ABR9TCY0</accession>
<dbReference type="Gene3D" id="2.40.128.490">
    <property type="entry name" value="Uncharacterised protein PF14869, DUF4488"/>
    <property type="match status" value="1"/>
</dbReference>
<dbReference type="EMBL" id="PSKQ01000026">
    <property type="protein sequence ID" value="MBE8723141.1"/>
    <property type="molecule type" value="Genomic_DNA"/>
</dbReference>
<gene>
    <name evidence="2" type="ORF">C4F40_20675</name>
</gene>
<keyword evidence="3" id="KW-1185">Reference proteome</keyword>
<reference evidence="2 3" key="1">
    <citation type="submission" date="2018-02" db="EMBL/GenBank/DDBJ databases">
        <title>Sphingobacterium KA21.</title>
        <authorList>
            <person name="Vasarhelyi B.M."/>
            <person name="Deshmukh S."/>
            <person name="Balint B."/>
            <person name="Kukolya J."/>
        </authorList>
    </citation>
    <scope>NUCLEOTIDE SEQUENCE [LARGE SCALE GENOMIC DNA]</scope>
    <source>
        <strain evidence="2 3">Ka21</strain>
    </source>
</reference>
<feature type="chain" id="PRO_5045637767" description="Membrane or secreted protein" evidence="1">
    <location>
        <begin position="22"/>
        <end position="230"/>
    </location>
</feature>
<comment type="caution">
    <text evidence="2">The sequence shown here is derived from an EMBL/GenBank/DDBJ whole genome shotgun (WGS) entry which is preliminary data.</text>
</comment>
<dbReference type="Proteomes" id="UP000618319">
    <property type="component" value="Unassembled WGS sequence"/>
</dbReference>
<proteinExistence type="predicted"/>
<sequence length="230" mass="26050">MKALHTIILTIHILFANSVFSQPSSSLNGVYHAKTSDINTLWLFADGYSSQIVYKDNAYMSTKGGPYQYDGKTLSLILEYSDKDSSEVGKTQELHILLEGSDLKNDKGVLFKKQPAKSQDLDGVWRISGRKQGNEISTIQRGDRKTIKILVDGYFQWVAINPAVKGFYGTGGGHYVHKDQQYTEHLLFFSRDNSRVGNHLNFKGEIKENEWHHSGNSSKGEPLYEIWSRE</sequence>
<name>A0ABR9TCY0_9SPHI</name>